<dbReference type="AlphaFoldDB" id="A0A178K7I9"/>
<proteinExistence type="predicted"/>
<protein>
    <submittedName>
        <fullName evidence="2">Uncharacterized protein</fullName>
    </submittedName>
</protein>
<evidence type="ECO:0000256" key="1">
    <source>
        <dbReference type="SAM" id="Phobius"/>
    </source>
</evidence>
<keyword evidence="1" id="KW-0812">Transmembrane</keyword>
<dbReference type="RefSeq" id="WP_068333753.1">
    <property type="nucleotide sequence ID" value="NZ_LVHF01000029.1"/>
</dbReference>
<feature type="transmembrane region" description="Helical" evidence="1">
    <location>
        <begin position="12"/>
        <end position="37"/>
    </location>
</feature>
<reference evidence="2 3" key="1">
    <citation type="submission" date="2016-03" db="EMBL/GenBank/DDBJ databases">
        <title>Photobacterium proteolyticum sp. nov. a protease producing bacterium isolated from ocean sediments of Laizhou Bay.</title>
        <authorList>
            <person name="Li Y."/>
        </authorList>
    </citation>
    <scope>NUCLEOTIDE SEQUENCE [LARGE SCALE GENOMIC DNA]</scope>
    <source>
        <strain evidence="2 3">R-40508</strain>
    </source>
</reference>
<evidence type="ECO:0000313" key="3">
    <source>
        <dbReference type="Proteomes" id="UP000078503"/>
    </source>
</evidence>
<accession>A0A178K7I9</accession>
<feature type="transmembrane region" description="Helical" evidence="1">
    <location>
        <begin position="49"/>
        <end position="67"/>
    </location>
</feature>
<comment type="caution">
    <text evidence="2">The sequence shown here is derived from an EMBL/GenBank/DDBJ whole genome shotgun (WGS) entry which is preliminary data.</text>
</comment>
<keyword evidence="1" id="KW-0472">Membrane</keyword>
<name>A0A178K7I9_9GAMM</name>
<keyword evidence="3" id="KW-1185">Reference proteome</keyword>
<dbReference type="Proteomes" id="UP000078503">
    <property type="component" value="Unassembled WGS sequence"/>
</dbReference>
<evidence type="ECO:0000313" key="2">
    <source>
        <dbReference type="EMBL" id="OAN13308.1"/>
    </source>
</evidence>
<gene>
    <name evidence="2" type="ORF">A3K86_16785</name>
</gene>
<sequence length="84" mass="9913">MPEGVASQMAISSYLAVFIVLLLTYPVAVVVINLMLYCNEQRKRWSRRINWAYLILILVMLFMHMQTEVFYGRELLDWIQSPNT</sequence>
<organism evidence="2 3">
    <name type="scientific">Photobacterium jeanii</name>
    <dbReference type="NCBI Taxonomy" id="858640"/>
    <lineage>
        <taxon>Bacteria</taxon>
        <taxon>Pseudomonadati</taxon>
        <taxon>Pseudomonadota</taxon>
        <taxon>Gammaproteobacteria</taxon>
        <taxon>Vibrionales</taxon>
        <taxon>Vibrionaceae</taxon>
        <taxon>Photobacterium</taxon>
    </lineage>
</organism>
<dbReference type="OrthoDB" id="5829840at2"/>
<keyword evidence="1" id="KW-1133">Transmembrane helix</keyword>
<dbReference type="EMBL" id="LVHF01000029">
    <property type="protein sequence ID" value="OAN13308.1"/>
    <property type="molecule type" value="Genomic_DNA"/>
</dbReference>